<dbReference type="InterPro" id="IPR050397">
    <property type="entry name" value="Env_Response_Regulators"/>
</dbReference>
<evidence type="ECO:0000313" key="2">
    <source>
        <dbReference type="EMBL" id="MEJ8809445.1"/>
    </source>
</evidence>
<dbReference type="InterPro" id="IPR014710">
    <property type="entry name" value="RmlC-like_jellyroll"/>
</dbReference>
<dbReference type="CDD" id="cd00038">
    <property type="entry name" value="CAP_ED"/>
    <property type="match status" value="1"/>
</dbReference>
<dbReference type="PROSITE" id="PS50042">
    <property type="entry name" value="CNMP_BINDING_3"/>
    <property type="match status" value="1"/>
</dbReference>
<dbReference type="InterPro" id="IPR018490">
    <property type="entry name" value="cNMP-bd_dom_sf"/>
</dbReference>
<dbReference type="EMBL" id="JBBKZU010000001">
    <property type="protein sequence ID" value="MEJ8809445.1"/>
    <property type="molecule type" value="Genomic_DNA"/>
</dbReference>
<feature type="domain" description="Cyclic nucleotide-binding" evidence="1">
    <location>
        <begin position="13"/>
        <end position="115"/>
    </location>
</feature>
<dbReference type="InterPro" id="IPR018488">
    <property type="entry name" value="cNMP-bd_CS"/>
</dbReference>
<dbReference type="Pfam" id="PF00027">
    <property type="entry name" value="cNMP_binding"/>
    <property type="match status" value="1"/>
</dbReference>
<gene>
    <name evidence="2" type="ORF">WKW77_00090</name>
</gene>
<reference evidence="2 3" key="1">
    <citation type="submission" date="2024-03" db="EMBL/GenBank/DDBJ databases">
        <title>Novel species of the genus Variovorax.</title>
        <authorList>
            <person name="Liu Q."/>
            <person name="Xin Y.-H."/>
        </authorList>
    </citation>
    <scope>NUCLEOTIDE SEQUENCE [LARGE SCALE GENOMIC DNA]</scope>
    <source>
        <strain evidence="2 3">KACC 18899</strain>
    </source>
</reference>
<dbReference type="InterPro" id="IPR000595">
    <property type="entry name" value="cNMP-bd_dom"/>
</dbReference>
<evidence type="ECO:0000259" key="1">
    <source>
        <dbReference type="PROSITE" id="PS50042"/>
    </source>
</evidence>
<dbReference type="Proteomes" id="UP001365846">
    <property type="component" value="Unassembled WGS sequence"/>
</dbReference>
<dbReference type="PANTHER" id="PTHR24567:SF74">
    <property type="entry name" value="HTH-TYPE TRANSCRIPTIONAL REGULATOR ARCR"/>
    <property type="match status" value="1"/>
</dbReference>
<evidence type="ECO:0000313" key="3">
    <source>
        <dbReference type="Proteomes" id="UP001365846"/>
    </source>
</evidence>
<dbReference type="PROSITE" id="PS00889">
    <property type="entry name" value="CNMP_BINDING_2"/>
    <property type="match status" value="1"/>
</dbReference>
<proteinExistence type="predicted"/>
<dbReference type="PANTHER" id="PTHR24567">
    <property type="entry name" value="CRP FAMILY TRANSCRIPTIONAL REGULATORY PROTEIN"/>
    <property type="match status" value="1"/>
</dbReference>
<dbReference type="SUPFAM" id="SSF51206">
    <property type="entry name" value="cAMP-binding domain-like"/>
    <property type="match status" value="1"/>
</dbReference>
<dbReference type="Gene3D" id="2.60.120.10">
    <property type="entry name" value="Jelly Rolls"/>
    <property type="match status" value="1"/>
</dbReference>
<accession>A0ABU8V738</accession>
<protein>
    <submittedName>
        <fullName evidence="2">Cyclic nucleotide-binding domain-containing protein</fullName>
    </submittedName>
</protein>
<name>A0ABU8V738_9BURK</name>
<comment type="caution">
    <text evidence="2">The sequence shown here is derived from an EMBL/GenBank/DDBJ whole genome shotgun (WGS) entry which is preliminary data.</text>
</comment>
<dbReference type="RefSeq" id="WP_340354795.1">
    <property type="nucleotide sequence ID" value="NZ_JBBKZU010000001.1"/>
</dbReference>
<sequence length="159" mass="18142">MASRIELIQQMPIFGAIGGETIEFLLGEAPVSHVRRGDFFFHENDTPTCMFVLESGHVTVSKSWQDHELLIRRLGPGDCFGEMALLDLCPRSATVRADEDCRAIELTSDNLYRLFEHDVEQFALIQMNIAREMSRRLRVTDDLLFRAQMGEALEAPERL</sequence>
<dbReference type="SMART" id="SM00100">
    <property type="entry name" value="cNMP"/>
    <property type="match status" value="1"/>
</dbReference>
<keyword evidence="3" id="KW-1185">Reference proteome</keyword>
<organism evidence="2 3">
    <name type="scientific">Variovorax ureilyticus</name>
    <dbReference type="NCBI Taxonomy" id="1836198"/>
    <lineage>
        <taxon>Bacteria</taxon>
        <taxon>Pseudomonadati</taxon>
        <taxon>Pseudomonadota</taxon>
        <taxon>Betaproteobacteria</taxon>
        <taxon>Burkholderiales</taxon>
        <taxon>Comamonadaceae</taxon>
        <taxon>Variovorax</taxon>
    </lineage>
</organism>